<dbReference type="InterPro" id="IPR011042">
    <property type="entry name" value="6-blade_b-propeller_TolB-like"/>
</dbReference>
<dbReference type="Gene3D" id="2.120.10.30">
    <property type="entry name" value="TolB, C-terminal domain"/>
    <property type="match status" value="1"/>
</dbReference>
<keyword evidence="4" id="KW-1185">Reference proteome</keyword>
<feature type="chain" id="PRO_5016917804" description="Hydrazine synthase alpha subunit middle domain-containing protein" evidence="1">
    <location>
        <begin position="20"/>
        <end position="882"/>
    </location>
</feature>
<organism evidence="3 4">
    <name type="scientific">Corallincola holothuriorum</name>
    <dbReference type="NCBI Taxonomy" id="2282215"/>
    <lineage>
        <taxon>Bacteria</taxon>
        <taxon>Pseudomonadati</taxon>
        <taxon>Pseudomonadota</taxon>
        <taxon>Gammaproteobacteria</taxon>
        <taxon>Alteromonadales</taxon>
        <taxon>Psychromonadaceae</taxon>
        <taxon>Corallincola</taxon>
    </lineage>
</organism>
<dbReference type="Pfam" id="PF07676">
    <property type="entry name" value="PD40"/>
    <property type="match status" value="1"/>
</dbReference>
<evidence type="ECO:0000313" key="4">
    <source>
        <dbReference type="Proteomes" id="UP000252558"/>
    </source>
</evidence>
<accession>A0A368NJN6</accession>
<evidence type="ECO:0000313" key="3">
    <source>
        <dbReference type="EMBL" id="RCU50093.1"/>
    </source>
</evidence>
<keyword evidence="1" id="KW-0732">Signal</keyword>
<feature type="domain" description="Hydrazine synthase alpha subunit middle" evidence="2">
    <location>
        <begin position="531"/>
        <end position="592"/>
    </location>
</feature>
<dbReference type="OrthoDB" id="221261at2"/>
<dbReference type="PROSITE" id="PS51257">
    <property type="entry name" value="PROKAR_LIPOPROTEIN"/>
    <property type="match status" value="1"/>
</dbReference>
<gene>
    <name evidence="3" type="ORF">DU002_10510</name>
</gene>
<dbReference type="SUPFAM" id="SSF82171">
    <property type="entry name" value="DPP6 N-terminal domain-like"/>
    <property type="match status" value="1"/>
</dbReference>
<feature type="signal peptide" evidence="1">
    <location>
        <begin position="1"/>
        <end position="19"/>
    </location>
</feature>
<name>A0A368NJN6_9GAMM</name>
<dbReference type="InterPro" id="IPR011659">
    <property type="entry name" value="WD40"/>
</dbReference>
<dbReference type="EMBL" id="QPID01000005">
    <property type="protein sequence ID" value="RCU50093.1"/>
    <property type="molecule type" value="Genomic_DNA"/>
</dbReference>
<evidence type="ECO:0000259" key="2">
    <source>
        <dbReference type="Pfam" id="PF18582"/>
    </source>
</evidence>
<dbReference type="InterPro" id="IPR040698">
    <property type="entry name" value="HZS_alpha_mid"/>
</dbReference>
<evidence type="ECO:0000256" key="1">
    <source>
        <dbReference type="SAM" id="SignalP"/>
    </source>
</evidence>
<proteinExistence type="predicted"/>
<reference evidence="3 4" key="1">
    <citation type="submission" date="2018-07" db="EMBL/GenBank/DDBJ databases">
        <title>Corallincola holothuriorum sp. nov., a new facultative anaerobe isolated from sea cucumber Apostichopus japonicus.</title>
        <authorList>
            <person name="Xia H."/>
        </authorList>
    </citation>
    <scope>NUCLEOTIDE SEQUENCE [LARGE SCALE GENOMIC DNA]</scope>
    <source>
        <strain evidence="3 4">C4</strain>
    </source>
</reference>
<dbReference type="Pfam" id="PF18582">
    <property type="entry name" value="HZS_alpha"/>
    <property type="match status" value="1"/>
</dbReference>
<sequence length="882" mass="96218">MSAQAKVAVAVSAALLAVAGCGSDTTVRSESSDPVVVDYPVAYVARSIPVDEDGDRQSNSIRRPAEFFAGAQLVLKDRASVSAAETVLTEGVFEEGALYDVKDLTVSVDGNQLLFAMRAPEIEDADDEDQPKWNLWIYDRVEQLIRPVISDPLTAEAGHDIAPRFLPDGRIVFTSTRQRTARAILLDEGKPQFTALDEDRRESAFQLHVMNDDGSDIQQLSFNPSHDLDPVVLDDGTIIYTRWDNMGSRSATHLYRMRQDGSGNEFLYGWHSHNVGTDGDRVDYAEPQQTYDGQLMLMLRRTENEFSGGELVYLNTDDYTELETPIADAPPGEAQVSATYGLIRTDEEISVGGRMLSAFPLVDGTARMLISWSPCLLEQAEDPDAAEGAEPLPKLPCTEDNLALEGVTEAAPAYGLWIYDITQGTQQPIVPVTEGMFFTDPVVLQERPRPSFSEGEKDETLVEEIAGVIHIRSVYDFDGLDTVGITTMRDPAQTTADDRPARFLRIVKSVSMPDDDVVDLPNTAFGRSAGQLMREIIGYAPIEPDGSVKVKVPANVPLALSIVDGETMRVGGRHQHWITLQPGESLECGGCHTSQSTLPHGRVDAQAPSANPGAPETGQPFPNTNPALFADIGETMAEVATRINGLAAPNANLVYEDIWTDPAVRAPDAPQAWAYTDMGTIAPEGAECFERWTAYCRLQINYPVHLQPLWDRDRQILDPDTEELLQDNTCISCHGIADADGETQVPAGQLDLRGDISADEPDHVVSYRELMFNDNEQEVEEGAIRDVLVQSTDGDGNPLFQTDADGELILDSEGNPIPILETVPVAASMSVNGAAASNRFFAPFRAGGTHAGLLNDAELRLVAEWLDIGGQYYNTPFYGADN</sequence>
<dbReference type="Proteomes" id="UP000252558">
    <property type="component" value="Unassembled WGS sequence"/>
</dbReference>
<protein>
    <recommendedName>
        <fullName evidence="2">Hydrazine synthase alpha subunit middle domain-containing protein</fullName>
    </recommendedName>
</protein>
<dbReference type="AlphaFoldDB" id="A0A368NJN6"/>
<comment type="caution">
    <text evidence="3">The sequence shown here is derived from an EMBL/GenBank/DDBJ whole genome shotgun (WGS) entry which is preliminary data.</text>
</comment>